<proteinExistence type="predicted"/>
<dbReference type="InterPro" id="IPR036638">
    <property type="entry name" value="HLH_DNA-bd_sf"/>
</dbReference>
<gene>
    <name evidence="3" type="ORF">DdX_09485</name>
</gene>
<feature type="region of interest" description="Disordered" evidence="1">
    <location>
        <begin position="141"/>
        <end position="201"/>
    </location>
</feature>
<dbReference type="SUPFAM" id="SSF47459">
    <property type="entry name" value="HLH, helix-loop-helix DNA-binding domain"/>
    <property type="match status" value="1"/>
</dbReference>
<evidence type="ECO:0000313" key="3">
    <source>
        <dbReference type="EMBL" id="KAI1712853.1"/>
    </source>
</evidence>
<sequence>MADKGHDLMFQNSGNFINECKKEFGNDENQMPGSYSGQRDAPGPARPTRKSSGQPKRKKQPWKEQQRNLEIKEALSTLSRSMPFVSKELTRIRTLRLAKAYINHLKKILEGEMVECKFTGKLRPVTLSDFEQVVNEEMQINNSYKERAEEEISLDTTRASSLSQNYESPSPTTPTTTDPKQGRKRTPNLPQIKQQPPSTSPMEMQFANNFCANNFSYAYPMFDPTFSQYCFNFM</sequence>
<dbReference type="Proteomes" id="UP001201812">
    <property type="component" value="Unassembled WGS sequence"/>
</dbReference>
<evidence type="ECO:0000259" key="2">
    <source>
        <dbReference type="PROSITE" id="PS50888"/>
    </source>
</evidence>
<feature type="region of interest" description="Disordered" evidence="1">
    <location>
        <begin position="20"/>
        <end position="66"/>
    </location>
</feature>
<evidence type="ECO:0000313" key="4">
    <source>
        <dbReference type="Proteomes" id="UP001201812"/>
    </source>
</evidence>
<feature type="domain" description="BHLH" evidence="2">
    <location>
        <begin position="55"/>
        <end position="105"/>
    </location>
</feature>
<keyword evidence="4" id="KW-1185">Reference proteome</keyword>
<dbReference type="PROSITE" id="PS50888">
    <property type="entry name" value="BHLH"/>
    <property type="match status" value="1"/>
</dbReference>
<dbReference type="Pfam" id="PF00010">
    <property type="entry name" value="HLH"/>
    <property type="match status" value="1"/>
</dbReference>
<name>A0AAD4N2X8_9BILA</name>
<accession>A0AAD4N2X8</accession>
<dbReference type="AlphaFoldDB" id="A0AAD4N2X8"/>
<keyword evidence="3" id="KW-0238">DNA-binding</keyword>
<comment type="caution">
    <text evidence="3">The sequence shown here is derived from an EMBL/GenBank/DDBJ whole genome shotgun (WGS) entry which is preliminary data.</text>
</comment>
<organism evidence="3 4">
    <name type="scientific">Ditylenchus destructor</name>
    <dbReference type="NCBI Taxonomy" id="166010"/>
    <lineage>
        <taxon>Eukaryota</taxon>
        <taxon>Metazoa</taxon>
        <taxon>Ecdysozoa</taxon>
        <taxon>Nematoda</taxon>
        <taxon>Chromadorea</taxon>
        <taxon>Rhabditida</taxon>
        <taxon>Tylenchina</taxon>
        <taxon>Tylenchomorpha</taxon>
        <taxon>Sphaerularioidea</taxon>
        <taxon>Anguinidae</taxon>
        <taxon>Anguininae</taxon>
        <taxon>Ditylenchus</taxon>
    </lineage>
</organism>
<dbReference type="Gene3D" id="4.10.280.10">
    <property type="entry name" value="Helix-loop-helix DNA-binding domain"/>
    <property type="match status" value="1"/>
</dbReference>
<dbReference type="GO" id="GO:0003677">
    <property type="term" value="F:DNA binding"/>
    <property type="evidence" value="ECO:0007669"/>
    <property type="project" value="UniProtKB-KW"/>
</dbReference>
<feature type="compositionally biased region" description="Polar residues" evidence="1">
    <location>
        <begin position="27"/>
        <end position="37"/>
    </location>
</feature>
<feature type="compositionally biased region" description="Polar residues" evidence="1">
    <location>
        <begin position="188"/>
        <end position="201"/>
    </location>
</feature>
<feature type="compositionally biased region" description="Polar residues" evidence="1">
    <location>
        <begin position="154"/>
        <end position="167"/>
    </location>
</feature>
<dbReference type="EMBL" id="JAKKPZ010000017">
    <property type="protein sequence ID" value="KAI1712853.1"/>
    <property type="molecule type" value="Genomic_DNA"/>
</dbReference>
<evidence type="ECO:0000256" key="1">
    <source>
        <dbReference type="SAM" id="MobiDB-lite"/>
    </source>
</evidence>
<dbReference type="GO" id="GO:0046983">
    <property type="term" value="F:protein dimerization activity"/>
    <property type="evidence" value="ECO:0007669"/>
    <property type="project" value="InterPro"/>
</dbReference>
<protein>
    <submittedName>
        <fullName evidence="3">Helix-loop-helix DNA-binding domain protein</fullName>
    </submittedName>
</protein>
<dbReference type="InterPro" id="IPR011598">
    <property type="entry name" value="bHLH_dom"/>
</dbReference>
<feature type="compositionally biased region" description="Low complexity" evidence="1">
    <location>
        <begin position="168"/>
        <end position="177"/>
    </location>
</feature>
<reference evidence="3" key="1">
    <citation type="submission" date="2022-01" db="EMBL/GenBank/DDBJ databases">
        <title>Genome Sequence Resource for Two Populations of Ditylenchus destructor, the Migratory Endoparasitic Phytonematode.</title>
        <authorList>
            <person name="Zhang H."/>
            <person name="Lin R."/>
            <person name="Xie B."/>
        </authorList>
    </citation>
    <scope>NUCLEOTIDE SEQUENCE</scope>
    <source>
        <strain evidence="3">BazhouSP</strain>
    </source>
</reference>